<protein>
    <submittedName>
        <fullName evidence="1">Uncharacterized protein</fullName>
    </submittedName>
</protein>
<gene>
    <name evidence="1" type="ORF">LHGZ1_0392</name>
</gene>
<name>A0A248LGB0_9NEIS</name>
<proteinExistence type="predicted"/>
<organism evidence="1 2">
    <name type="scientific">Laribacter hongkongensis</name>
    <dbReference type="NCBI Taxonomy" id="168471"/>
    <lineage>
        <taxon>Bacteria</taxon>
        <taxon>Pseudomonadati</taxon>
        <taxon>Pseudomonadota</taxon>
        <taxon>Betaproteobacteria</taxon>
        <taxon>Neisseriales</taxon>
        <taxon>Aquaspirillaceae</taxon>
        <taxon>Laribacter</taxon>
    </lineage>
</organism>
<dbReference type="AlphaFoldDB" id="A0A248LGB0"/>
<evidence type="ECO:0000313" key="2">
    <source>
        <dbReference type="Proteomes" id="UP000197424"/>
    </source>
</evidence>
<evidence type="ECO:0000313" key="1">
    <source>
        <dbReference type="EMBL" id="ASJ23223.1"/>
    </source>
</evidence>
<accession>A0A248LGB0</accession>
<sequence>MLNDISREKISRERRKSFMTTRSYGQTAWHVSQFICQIKG</sequence>
<dbReference type="Proteomes" id="UP000197424">
    <property type="component" value="Chromosome"/>
</dbReference>
<dbReference type="EMBL" id="CP022115">
    <property type="protein sequence ID" value="ASJ23223.1"/>
    <property type="molecule type" value="Genomic_DNA"/>
</dbReference>
<reference evidence="2" key="1">
    <citation type="submission" date="2017-06" db="EMBL/GenBank/DDBJ databases">
        <title>Whole genome sequence of Laribacter hongkongensis LHGZ1.</title>
        <authorList>
            <person name="Chen D."/>
            <person name="Wu H."/>
            <person name="Chen J."/>
        </authorList>
    </citation>
    <scope>NUCLEOTIDE SEQUENCE [LARGE SCALE GENOMIC DNA]</scope>
    <source>
        <strain evidence="2">LHGZ1</strain>
    </source>
</reference>